<evidence type="ECO:0000313" key="2">
    <source>
        <dbReference type="EMBL" id="KAH3835130.1"/>
    </source>
</evidence>
<organism evidence="2 3">
    <name type="scientific">Dreissena polymorpha</name>
    <name type="common">Zebra mussel</name>
    <name type="synonym">Mytilus polymorpha</name>
    <dbReference type="NCBI Taxonomy" id="45954"/>
    <lineage>
        <taxon>Eukaryota</taxon>
        <taxon>Metazoa</taxon>
        <taxon>Spiralia</taxon>
        <taxon>Lophotrochozoa</taxon>
        <taxon>Mollusca</taxon>
        <taxon>Bivalvia</taxon>
        <taxon>Autobranchia</taxon>
        <taxon>Heteroconchia</taxon>
        <taxon>Euheterodonta</taxon>
        <taxon>Imparidentia</taxon>
        <taxon>Neoheterodontei</taxon>
        <taxon>Myida</taxon>
        <taxon>Dreissenoidea</taxon>
        <taxon>Dreissenidae</taxon>
        <taxon>Dreissena</taxon>
    </lineage>
</organism>
<keyword evidence="1" id="KW-0472">Membrane</keyword>
<keyword evidence="1" id="KW-0812">Transmembrane</keyword>
<reference evidence="2" key="1">
    <citation type="journal article" date="2019" name="bioRxiv">
        <title>The Genome of the Zebra Mussel, Dreissena polymorpha: A Resource for Invasive Species Research.</title>
        <authorList>
            <person name="McCartney M.A."/>
            <person name="Auch B."/>
            <person name="Kono T."/>
            <person name="Mallez S."/>
            <person name="Zhang Y."/>
            <person name="Obille A."/>
            <person name="Becker A."/>
            <person name="Abrahante J.E."/>
            <person name="Garbe J."/>
            <person name="Badalamenti J.P."/>
            <person name="Herman A."/>
            <person name="Mangelson H."/>
            <person name="Liachko I."/>
            <person name="Sullivan S."/>
            <person name="Sone E.D."/>
            <person name="Koren S."/>
            <person name="Silverstein K.A.T."/>
            <person name="Beckman K.B."/>
            <person name="Gohl D.M."/>
        </authorList>
    </citation>
    <scope>NUCLEOTIDE SEQUENCE</scope>
    <source>
        <strain evidence="2">Duluth1</strain>
        <tissue evidence="2">Whole animal</tissue>
    </source>
</reference>
<proteinExistence type="predicted"/>
<dbReference type="Proteomes" id="UP000828390">
    <property type="component" value="Unassembled WGS sequence"/>
</dbReference>
<protein>
    <submittedName>
        <fullName evidence="2">Uncharacterized protein</fullName>
    </submittedName>
</protein>
<comment type="caution">
    <text evidence="2">The sequence shown here is derived from an EMBL/GenBank/DDBJ whole genome shotgun (WGS) entry which is preliminary data.</text>
</comment>
<name>A0A9D4K8K8_DREPO</name>
<evidence type="ECO:0000256" key="1">
    <source>
        <dbReference type="SAM" id="Phobius"/>
    </source>
</evidence>
<dbReference type="AlphaFoldDB" id="A0A9D4K8K8"/>
<dbReference type="EMBL" id="JAIWYP010000004">
    <property type="protein sequence ID" value="KAH3835130.1"/>
    <property type="molecule type" value="Genomic_DNA"/>
</dbReference>
<keyword evidence="1" id="KW-1133">Transmembrane helix</keyword>
<reference evidence="2" key="2">
    <citation type="submission" date="2020-11" db="EMBL/GenBank/DDBJ databases">
        <authorList>
            <person name="McCartney M.A."/>
            <person name="Auch B."/>
            <person name="Kono T."/>
            <person name="Mallez S."/>
            <person name="Becker A."/>
            <person name="Gohl D.M."/>
            <person name="Silverstein K.A.T."/>
            <person name="Koren S."/>
            <person name="Bechman K.B."/>
            <person name="Herman A."/>
            <person name="Abrahante J.E."/>
            <person name="Garbe J."/>
        </authorList>
    </citation>
    <scope>NUCLEOTIDE SEQUENCE</scope>
    <source>
        <strain evidence="2">Duluth1</strain>
        <tissue evidence="2">Whole animal</tissue>
    </source>
</reference>
<gene>
    <name evidence="2" type="ORF">DPMN_108473</name>
</gene>
<feature type="transmembrane region" description="Helical" evidence="1">
    <location>
        <begin position="57"/>
        <end position="79"/>
    </location>
</feature>
<accession>A0A9D4K8K8</accession>
<sequence>MTDSGSEDGTEWDSFRVRDEEEMEFFTELALHETERWIQVYQFICYDNLPNVVVRTLIAHMILGIKMINTVYTFLSFLLESKYFDATILACV</sequence>
<evidence type="ECO:0000313" key="3">
    <source>
        <dbReference type="Proteomes" id="UP000828390"/>
    </source>
</evidence>
<keyword evidence="3" id="KW-1185">Reference proteome</keyword>